<dbReference type="InterPro" id="IPR006047">
    <property type="entry name" value="GH13_cat_dom"/>
</dbReference>
<gene>
    <name evidence="10" type="ORF">T229_02340</name>
</gene>
<dbReference type="PANTHER" id="PTHR43651">
    <property type="entry name" value="1,4-ALPHA-GLUCAN-BRANCHING ENZYME"/>
    <property type="match status" value="1"/>
</dbReference>
<dbReference type="GO" id="GO:0005978">
    <property type="term" value="P:glycogen biosynthetic process"/>
    <property type="evidence" value="ECO:0007669"/>
    <property type="project" value="InterPro"/>
</dbReference>
<dbReference type="InterPro" id="IPR013783">
    <property type="entry name" value="Ig-like_fold"/>
</dbReference>
<dbReference type="Proteomes" id="UP000018872">
    <property type="component" value="Unassembled WGS sequence"/>
</dbReference>
<evidence type="ECO:0000313" key="11">
    <source>
        <dbReference type="Proteomes" id="UP000018872"/>
    </source>
</evidence>
<dbReference type="GO" id="GO:0005737">
    <property type="term" value="C:cytoplasm"/>
    <property type="evidence" value="ECO:0007669"/>
    <property type="project" value="TreeGrafter"/>
</dbReference>
<dbReference type="GO" id="GO:0003844">
    <property type="term" value="F:1,4-alpha-glucan branching enzyme activity"/>
    <property type="evidence" value="ECO:0007669"/>
    <property type="project" value="UniProtKB-EC"/>
</dbReference>
<dbReference type="InterPro" id="IPR006048">
    <property type="entry name" value="A-amylase/branching_C"/>
</dbReference>
<dbReference type="GO" id="GO:0004553">
    <property type="term" value="F:hydrolase activity, hydrolyzing O-glycosyl compounds"/>
    <property type="evidence" value="ECO:0007669"/>
    <property type="project" value="InterPro"/>
</dbReference>
<comment type="catalytic activity">
    <reaction evidence="1">
        <text>Transfers a segment of a (1-&gt;4)-alpha-D-glucan chain to a primary hydroxy group in a similar glucan chain.</text>
        <dbReference type="EC" id="2.4.1.18"/>
    </reaction>
</comment>
<evidence type="ECO:0000256" key="2">
    <source>
        <dbReference type="ARBA" id="ARBA00002953"/>
    </source>
</evidence>
<dbReference type="GO" id="GO:0043169">
    <property type="term" value="F:cation binding"/>
    <property type="evidence" value="ECO:0007669"/>
    <property type="project" value="InterPro"/>
</dbReference>
<evidence type="ECO:0000256" key="3">
    <source>
        <dbReference type="ARBA" id="ARBA00009000"/>
    </source>
</evidence>
<dbReference type="Gene3D" id="2.60.40.10">
    <property type="entry name" value="Immunoglobulins"/>
    <property type="match status" value="1"/>
</dbReference>
<dbReference type="SUPFAM" id="SSF51445">
    <property type="entry name" value="(Trans)glycosidases"/>
    <property type="match status" value="1"/>
</dbReference>
<dbReference type="Gene3D" id="3.20.20.80">
    <property type="entry name" value="Glycosidases"/>
    <property type="match status" value="1"/>
</dbReference>
<evidence type="ECO:0000256" key="4">
    <source>
        <dbReference type="ARBA" id="ARBA00012541"/>
    </source>
</evidence>
<dbReference type="InterPro" id="IPR017853">
    <property type="entry name" value="GH"/>
</dbReference>
<protein>
    <recommendedName>
        <fullName evidence="4">1,4-alpha-glucan branching enzyme</fullName>
        <ecNumber evidence="4">2.4.1.18</ecNumber>
    </recommendedName>
</protein>
<feature type="domain" description="Glycosyl hydrolase family 13 catalytic" evidence="9">
    <location>
        <begin position="188"/>
        <end position="541"/>
    </location>
</feature>
<comment type="caution">
    <text evidence="10">The sequence shown here is derived from an EMBL/GenBank/DDBJ whole genome shotgun (WGS) entry which is preliminary data.</text>
</comment>
<evidence type="ECO:0000256" key="5">
    <source>
        <dbReference type="ARBA" id="ARBA00022676"/>
    </source>
</evidence>
<dbReference type="Pfam" id="PF00128">
    <property type="entry name" value="Alpha-amylase"/>
    <property type="match status" value="1"/>
</dbReference>
<dbReference type="SUPFAM" id="SSF51011">
    <property type="entry name" value="Glycosyl hydrolase domain"/>
    <property type="match status" value="1"/>
</dbReference>
<dbReference type="SMART" id="SM00642">
    <property type="entry name" value="Aamy"/>
    <property type="match status" value="1"/>
</dbReference>
<dbReference type="InterPro" id="IPR037439">
    <property type="entry name" value="Branching_enzy"/>
</dbReference>
<dbReference type="InterPro" id="IPR013780">
    <property type="entry name" value="Glyco_hydro_b"/>
</dbReference>
<sequence>MMNKLMLIQKDPWLEPYVEAIEGRHNDVIKKEQDLTQNGRLSLSDFASGYLYFGLQRMADGGWVFREWAPNATAIYLVGDFNGWEKREDYRLRRLEGAAGNWEIVLPADALHHGDLYKLRMEWEGGAGERIPAWCRRVVQDETTKIFSAQVWDPAEKYKFRVNDFRPDTSPLLIYECHIGMATEEEKTGTYEEFRLKVLPRVARDGYNAIQIMAIQEHPYYGSFGYHVSSFFAASSRFGTPEELKRLIDDAHALGLAVIMDIVHSHAVKNEAEGLGCFDGSYHQYFHTGERREHRAWDSLCFDYGRNEVLHFLLSNCKFWLDEYRFDGFRFDGVTSMLYYSHGLGEAFSNYGDYYNGHQDGDAIVYLTLANRLIHEVNPHAVTIAEEVSGMPGLAARFEDGGYDFDYRMAMNIPDFWIKTLKEKKDEDWHPSAIWWETTNRRADEKTISYAESHDQALVGDKTIIFWLIDADMYWHMQTNDRNLTVERGLALHKMIRLVTATTMNGGYLNFMGNEFGHPEWIDFPREGNGWSYKYARRQWGLVDNPDLKYHFLGDFDHAMLALIHSVPAFQALPLQKVWDNDGDQVLAYMRGDFVFAFNFSPTHSFTDYGLLTPEGSYRVVLNTDDPLYGGNGLTDDSVEHFTQPDPLYAPDGKGWLKLYLPARTAMVLQRVTSGKSQVKRGAKQ</sequence>
<name>W2CEH0_9BACT</name>
<dbReference type="AlphaFoldDB" id="W2CEH0"/>
<dbReference type="Pfam" id="PF02922">
    <property type="entry name" value="CBM_48"/>
    <property type="match status" value="1"/>
</dbReference>
<feature type="active site" description="Proton donor" evidence="8">
    <location>
        <position position="386"/>
    </location>
</feature>
<dbReference type="Pfam" id="PF02806">
    <property type="entry name" value="Alpha-amylase_C"/>
    <property type="match status" value="1"/>
</dbReference>
<organism evidence="10 11">
    <name type="scientific">Tannerella sp. oral taxon BU063 isolate Cell 5</name>
    <dbReference type="NCBI Taxonomy" id="1410950"/>
    <lineage>
        <taxon>Bacteria</taxon>
        <taxon>Pseudomonadati</taxon>
        <taxon>Bacteroidota</taxon>
        <taxon>Bacteroidia</taxon>
        <taxon>Bacteroidales</taxon>
        <taxon>Tannerellaceae</taxon>
        <taxon>Tannerella</taxon>
    </lineage>
</organism>
<dbReference type="SUPFAM" id="SSF81296">
    <property type="entry name" value="E set domains"/>
    <property type="match status" value="1"/>
</dbReference>
<dbReference type="PATRIC" id="fig|1410950.3.peg.147"/>
<dbReference type="EC" id="2.4.1.18" evidence="4"/>
<comment type="similarity">
    <text evidence="3">Belongs to the glycosyl hydrolase 13 family. GlgB subfamily.</text>
</comment>
<keyword evidence="5" id="KW-0328">Glycosyltransferase</keyword>
<evidence type="ECO:0000313" key="10">
    <source>
        <dbReference type="EMBL" id="ETK05604.1"/>
    </source>
</evidence>
<feature type="active site" description="Nucleophile" evidence="8">
    <location>
        <position position="332"/>
    </location>
</feature>
<dbReference type="InterPro" id="IPR014756">
    <property type="entry name" value="Ig_E-set"/>
</dbReference>
<evidence type="ECO:0000256" key="6">
    <source>
        <dbReference type="ARBA" id="ARBA00022679"/>
    </source>
</evidence>
<keyword evidence="6" id="KW-0808">Transferase</keyword>
<dbReference type="EMBL" id="AYYC01000444">
    <property type="protein sequence ID" value="ETK05604.1"/>
    <property type="molecule type" value="Genomic_DNA"/>
</dbReference>
<evidence type="ECO:0000259" key="9">
    <source>
        <dbReference type="SMART" id="SM00642"/>
    </source>
</evidence>
<evidence type="ECO:0000256" key="8">
    <source>
        <dbReference type="PIRSR" id="PIRSR000463-1"/>
    </source>
</evidence>
<dbReference type="FunFam" id="3.20.20.80:FF:000001">
    <property type="entry name" value="1,4-alpha-glucan branching enzyme"/>
    <property type="match status" value="1"/>
</dbReference>
<dbReference type="PANTHER" id="PTHR43651:SF3">
    <property type="entry name" value="1,4-ALPHA-GLUCAN-BRANCHING ENZYME"/>
    <property type="match status" value="1"/>
</dbReference>
<dbReference type="InterPro" id="IPR004193">
    <property type="entry name" value="Glyco_hydro_13_N"/>
</dbReference>
<comment type="function">
    <text evidence="2">Catalyzes the formation of the alpha-1,6-glucosidic linkages in glycogen by scission of a 1,4-alpha-linked oligosaccharide from growing alpha-1,4-glucan chains and the subsequent attachment of the oligosaccharide to the alpha-1,6 position.</text>
</comment>
<accession>W2CEH0</accession>
<dbReference type="CDD" id="cd11321">
    <property type="entry name" value="AmyAc_bac_euk_BE"/>
    <property type="match status" value="1"/>
</dbReference>
<reference evidence="10 11" key="1">
    <citation type="submission" date="2013-11" db="EMBL/GenBank/DDBJ databases">
        <title>Single cell genomics of uncultured Tannerella BU063 (oral taxon 286).</title>
        <authorList>
            <person name="Beall C.J."/>
            <person name="Campbell A.G."/>
            <person name="Griffen A.L."/>
            <person name="Podar M."/>
            <person name="Leys E.J."/>
        </authorList>
    </citation>
    <scope>NUCLEOTIDE SEQUENCE [LARGE SCALE GENOMIC DNA]</scope>
    <source>
        <strain evidence="10">Cell 5</strain>
    </source>
</reference>
<evidence type="ECO:0000256" key="7">
    <source>
        <dbReference type="ARBA" id="ARBA00023277"/>
    </source>
</evidence>
<keyword evidence="7" id="KW-0119">Carbohydrate metabolism</keyword>
<proteinExistence type="inferred from homology"/>
<dbReference type="Gene3D" id="2.60.40.1180">
    <property type="entry name" value="Golgi alpha-mannosidase II"/>
    <property type="match status" value="1"/>
</dbReference>
<dbReference type="PIRSF" id="PIRSF000463">
    <property type="entry name" value="GlgB"/>
    <property type="match status" value="1"/>
</dbReference>
<evidence type="ECO:0000256" key="1">
    <source>
        <dbReference type="ARBA" id="ARBA00000826"/>
    </source>
</evidence>
<dbReference type="CDD" id="cd02854">
    <property type="entry name" value="E_set_GBE_euk_N"/>
    <property type="match status" value="1"/>
</dbReference>
<dbReference type="FunFam" id="2.60.40.1180:FF:000050">
    <property type="entry name" value="1,4-alpha-glucan branching enzyme"/>
    <property type="match status" value="1"/>
</dbReference>